<organism evidence="2">
    <name type="scientific">Trieres chinensis</name>
    <name type="common">Marine centric diatom</name>
    <name type="synonym">Odontella sinensis</name>
    <dbReference type="NCBI Taxonomy" id="1514140"/>
    <lineage>
        <taxon>Eukaryota</taxon>
        <taxon>Sar</taxon>
        <taxon>Stramenopiles</taxon>
        <taxon>Ochrophyta</taxon>
        <taxon>Bacillariophyta</taxon>
        <taxon>Mediophyceae</taxon>
        <taxon>Biddulphiophycidae</taxon>
        <taxon>Eupodiscales</taxon>
        <taxon>Parodontellaceae</taxon>
        <taxon>Trieres</taxon>
    </lineage>
</organism>
<dbReference type="InterPro" id="IPR037151">
    <property type="entry name" value="AlkB-like_sf"/>
</dbReference>
<dbReference type="InterPro" id="IPR005123">
    <property type="entry name" value="Oxoglu/Fe-dep_dioxygenase_dom"/>
</dbReference>
<sequence length="226" mass="26169">MIRSSETFLQKLSTATDKKDCGLYVYDGYLSPRNANDAFAVLGNDALFPWDNKPVLGGERLTQHAYGHDRYKYLKGQKNKSFRGLSKLEEICSNIEDDFGIEISYVFCNRFQDPNHFLDWHKDTYGENICVLTLGAPRRIEFRNNKTRAIEGLVPKSGDLYIMPLHINKTHKHKVWSAIETDSEASKRTDNTRLSFVFFFKAPKDVKEFKISRMDKAVGYLNYMLE</sequence>
<dbReference type="Gene3D" id="2.60.120.590">
    <property type="entry name" value="Alpha-ketoglutarate-dependent dioxygenase AlkB-like"/>
    <property type="match status" value="1"/>
</dbReference>
<protein>
    <recommendedName>
        <fullName evidence="1">Fe2OG dioxygenase domain-containing protein</fullName>
    </recommendedName>
</protein>
<reference evidence="2" key="1">
    <citation type="submission" date="2021-01" db="EMBL/GenBank/DDBJ databases">
        <authorList>
            <person name="Corre E."/>
            <person name="Pelletier E."/>
            <person name="Niang G."/>
            <person name="Scheremetjew M."/>
            <person name="Finn R."/>
            <person name="Kale V."/>
            <person name="Holt S."/>
            <person name="Cochrane G."/>
            <person name="Meng A."/>
            <person name="Brown T."/>
            <person name="Cohen L."/>
        </authorList>
    </citation>
    <scope>NUCLEOTIDE SEQUENCE</scope>
    <source>
        <strain evidence="2">Grunow 1884</strain>
    </source>
</reference>
<gene>
    <name evidence="2" type="ORF">OSIN01602_LOCUS10686</name>
</gene>
<dbReference type="SUPFAM" id="SSF51197">
    <property type="entry name" value="Clavaminate synthase-like"/>
    <property type="match status" value="1"/>
</dbReference>
<feature type="domain" description="Fe2OG dioxygenase" evidence="1">
    <location>
        <begin position="102"/>
        <end position="203"/>
    </location>
</feature>
<dbReference type="InterPro" id="IPR027450">
    <property type="entry name" value="AlkB-like"/>
</dbReference>
<accession>A0A7S2EJM4</accession>
<name>A0A7S2EJM4_TRICV</name>
<evidence type="ECO:0000259" key="1">
    <source>
        <dbReference type="PROSITE" id="PS51471"/>
    </source>
</evidence>
<evidence type="ECO:0000313" key="2">
    <source>
        <dbReference type="EMBL" id="CAD9340506.1"/>
    </source>
</evidence>
<dbReference type="AlphaFoldDB" id="A0A7S2EJM4"/>
<dbReference type="EMBL" id="HBGO01018651">
    <property type="protein sequence ID" value="CAD9340506.1"/>
    <property type="molecule type" value="Transcribed_RNA"/>
</dbReference>
<dbReference type="PROSITE" id="PS51471">
    <property type="entry name" value="FE2OG_OXY"/>
    <property type="match status" value="1"/>
</dbReference>
<proteinExistence type="predicted"/>
<dbReference type="Pfam" id="PF13532">
    <property type="entry name" value="2OG-FeII_Oxy_2"/>
    <property type="match status" value="1"/>
</dbReference>